<dbReference type="PANTHER" id="PTHR48022">
    <property type="entry name" value="PLASTIDIC GLUCOSE TRANSPORTER 4"/>
    <property type="match status" value="1"/>
</dbReference>
<dbReference type="PROSITE" id="PS00217">
    <property type="entry name" value="SUGAR_TRANSPORT_2"/>
    <property type="match status" value="1"/>
</dbReference>
<proteinExistence type="inferred from homology"/>
<dbReference type="GO" id="GO:0016020">
    <property type="term" value="C:membrane"/>
    <property type="evidence" value="ECO:0007669"/>
    <property type="project" value="UniProtKB-SubCell"/>
</dbReference>
<evidence type="ECO:0000256" key="1">
    <source>
        <dbReference type="ARBA" id="ARBA00004141"/>
    </source>
</evidence>
<feature type="transmembrane region" description="Helical" evidence="8">
    <location>
        <begin position="231"/>
        <end position="252"/>
    </location>
</feature>
<dbReference type="InterPro" id="IPR050360">
    <property type="entry name" value="MFS_Sugar_Transporters"/>
</dbReference>
<feature type="transmembrane region" description="Helical" evidence="8">
    <location>
        <begin position="78"/>
        <end position="98"/>
    </location>
</feature>
<dbReference type="SUPFAM" id="SSF103473">
    <property type="entry name" value="MFS general substrate transporter"/>
    <property type="match status" value="1"/>
</dbReference>
<evidence type="ECO:0000256" key="8">
    <source>
        <dbReference type="SAM" id="Phobius"/>
    </source>
</evidence>
<keyword evidence="4 8" id="KW-0812">Transmembrane</keyword>
<evidence type="ECO:0000256" key="7">
    <source>
        <dbReference type="RuleBase" id="RU003346"/>
    </source>
</evidence>
<keyword evidence="5 8" id="KW-1133">Transmembrane helix</keyword>
<dbReference type="PROSITE" id="PS50850">
    <property type="entry name" value="MFS"/>
    <property type="match status" value="1"/>
</dbReference>
<accession>A0A9W9R110</accession>
<dbReference type="Pfam" id="PF00083">
    <property type="entry name" value="Sugar_tr"/>
    <property type="match status" value="1"/>
</dbReference>
<dbReference type="InterPro" id="IPR005829">
    <property type="entry name" value="Sugar_transporter_CS"/>
</dbReference>
<feature type="transmembrane region" description="Helical" evidence="8">
    <location>
        <begin position="110"/>
        <end position="129"/>
    </location>
</feature>
<feature type="transmembrane region" description="Helical" evidence="8">
    <location>
        <begin position="49"/>
        <end position="66"/>
    </location>
</feature>
<feature type="transmembrane region" description="Helical" evidence="8">
    <location>
        <begin position="333"/>
        <end position="350"/>
    </location>
</feature>
<feature type="transmembrane region" description="Helical" evidence="8">
    <location>
        <begin position="259"/>
        <end position="279"/>
    </location>
</feature>
<dbReference type="Gene3D" id="1.20.1250.20">
    <property type="entry name" value="MFS general substrate transporter like domains"/>
    <property type="match status" value="1"/>
</dbReference>
<evidence type="ECO:0000256" key="2">
    <source>
        <dbReference type="ARBA" id="ARBA00010992"/>
    </source>
</evidence>
<feature type="transmembrane region" description="Helical" evidence="8">
    <location>
        <begin position="197"/>
        <end position="219"/>
    </location>
</feature>
<comment type="similarity">
    <text evidence="2 7">Belongs to the major facilitator superfamily. Sugar transporter (TC 2.A.1.1) family.</text>
</comment>
<feature type="transmembrane region" description="Helical" evidence="8">
    <location>
        <begin position="20"/>
        <end position="37"/>
    </location>
</feature>
<evidence type="ECO:0000256" key="4">
    <source>
        <dbReference type="ARBA" id="ARBA00022692"/>
    </source>
</evidence>
<reference evidence="10" key="2">
    <citation type="journal article" date="2023" name="IMA Fungus">
        <title>Comparative genomic study of the Penicillium genus elucidates a diverse pangenome and 15 lateral gene transfer events.</title>
        <authorList>
            <person name="Petersen C."/>
            <person name="Sorensen T."/>
            <person name="Nielsen M.R."/>
            <person name="Sondergaard T.E."/>
            <person name="Sorensen J.L."/>
            <person name="Fitzpatrick D.A."/>
            <person name="Frisvad J.C."/>
            <person name="Nielsen K.L."/>
        </authorList>
    </citation>
    <scope>NUCLEOTIDE SEQUENCE</scope>
    <source>
        <strain evidence="10">IBT 35675</strain>
    </source>
</reference>
<dbReference type="InterPro" id="IPR036259">
    <property type="entry name" value="MFS_trans_sf"/>
</dbReference>
<keyword evidence="3 7" id="KW-0813">Transport</keyword>
<organism evidence="10 11">
    <name type="scientific">Penicillium brevicompactum</name>
    <dbReference type="NCBI Taxonomy" id="5074"/>
    <lineage>
        <taxon>Eukaryota</taxon>
        <taxon>Fungi</taxon>
        <taxon>Dikarya</taxon>
        <taxon>Ascomycota</taxon>
        <taxon>Pezizomycotina</taxon>
        <taxon>Eurotiomycetes</taxon>
        <taxon>Eurotiomycetidae</taxon>
        <taxon>Eurotiales</taxon>
        <taxon>Aspergillaceae</taxon>
        <taxon>Penicillium</taxon>
    </lineage>
</organism>
<evidence type="ECO:0000256" key="5">
    <source>
        <dbReference type="ARBA" id="ARBA00022989"/>
    </source>
</evidence>
<evidence type="ECO:0000259" key="9">
    <source>
        <dbReference type="PROSITE" id="PS50850"/>
    </source>
</evidence>
<dbReference type="AlphaFoldDB" id="A0A9W9R110"/>
<feature type="transmembrane region" description="Helical" evidence="8">
    <location>
        <begin position="362"/>
        <end position="380"/>
    </location>
</feature>
<reference evidence="10" key="1">
    <citation type="submission" date="2022-12" db="EMBL/GenBank/DDBJ databases">
        <authorList>
            <person name="Petersen C."/>
        </authorList>
    </citation>
    <scope>NUCLEOTIDE SEQUENCE</scope>
    <source>
        <strain evidence="10">IBT 35675</strain>
    </source>
</reference>
<dbReference type="InterPro" id="IPR020846">
    <property type="entry name" value="MFS_dom"/>
</dbReference>
<evidence type="ECO:0000256" key="3">
    <source>
        <dbReference type="ARBA" id="ARBA00022448"/>
    </source>
</evidence>
<dbReference type="GO" id="GO:0005351">
    <property type="term" value="F:carbohydrate:proton symporter activity"/>
    <property type="evidence" value="ECO:0007669"/>
    <property type="project" value="TreeGrafter"/>
</dbReference>
<dbReference type="InterPro" id="IPR003663">
    <property type="entry name" value="Sugar/inositol_transpt"/>
</dbReference>
<protein>
    <recommendedName>
        <fullName evidence="9">Major facilitator superfamily (MFS) profile domain-containing protein</fullName>
    </recommendedName>
</protein>
<evidence type="ECO:0000313" key="10">
    <source>
        <dbReference type="EMBL" id="KAJ5350164.1"/>
    </source>
</evidence>
<keyword evidence="11" id="KW-1185">Reference proteome</keyword>
<comment type="caution">
    <text evidence="10">The sequence shown here is derived from an EMBL/GenBank/DDBJ whole genome shotgun (WGS) entry which is preliminary data.</text>
</comment>
<dbReference type="PRINTS" id="PR00171">
    <property type="entry name" value="SUGRTRNSPORT"/>
</dbReference>
<sequence>MLGSALASITADRIGRKGSLILAAVVYTIGVVLQTIAPPPAVFALGRGFLGAALGLISVVSPMYLVESSKANTRGRLVSLYTLLLTLGNVLACGISLGTSKLSGANTWRITVACQLFLALIVLGGALMAPESPVLLTKKGLPEQARKSIAALRGIGISSVEMVQEYGEIVAWTTEQSAHENVRLSEIFRGANLRRQLLGMSMAILTIASGITFWFGYGTTFFKEAGVSDSYLISVILALVNAIFTALSTILIEKVGRRTCLLWGGVIMGIMMLIPAVLSSASPGTTADNNALIAGAVIFIAAYAATWGTMGWVIMTEPYSQRLRLHQSTLTMLVYWLATWAIGFVTPYLVDSTAADLGSNVCYIWFVMIVISVIWAYLCVPELSGLSVSETDLLFETRVPAWRSKEWQIKLRACEASVQDTENPTQKVDTTECMKE</sequence>
<dbReference type="PROSITE" id="PS00216">
    <property type="entry name" value="SUGAR_TRANSPORT_1"/>
    <property type="match status" value="1"/>
</dbReference>
<gene>
    <name evidence="10" type="ORF">N7541_007891</name>
</gene>
<evidence type="ECO:0000256" key="6">
    <source>
        <dbReference type="ARBA" id="ARBA00023136"/>
    </source>
</evidence>
<keyword evidence="6 8" id="KW-0472">Membrane</keyword>
<feature type="transmembrane region" description="Helical" evidence="8">
    <location>
        <begin position="291"/>
        <end position="313"/>
    </location>
</feature>
<dbReference type="PANTHER" id="PTHR48022:SF2">
    <property type="entry name" value="PLASTIDIC GLUCOSE TRANSPORTER 4"/>
    <property type="match status" value="1"/>
</dbReference>
<comment type="subcellular location">
    <subcellularLocation>
        <location evidence="1">Membrane</location>
        <topology evidence="1">Multi-pass membrane protein</topology>
    </subcellularLocation>
</comment>
<dbReference type="InterPro" id="IPR005828">
    <property type="entry name" value="MFS_sugar_transport-like"/>
</dbReference>
<feature type="domain" description="Major facilitator superfamily (MFS) profile" evidence="9">
    <location>
        <begin position="1"/>
        <end position="384"/>
    </location>
</feature>
<dbReference type="EMBL" id="JAPZBR010000006">
    <property type="protein sequence ID" value="KAJ5350164.1"/>
    <property type="molecule type" value="Genomic_DNA"/>
</dbReference>
<dbReference type="Proteomes" id="UP001148299">
    <property type="component" value="Unassembled WGS sequence"/>
</dbReference>
<evidence type="ECO:0000313" key="11">
    <source>
        <dbReference type="Proteomes" id="UP001148299"/>
    </source>
</evidence>
<dbReference type="NCBIfam" id="TIGR00879">
    <property type="entry name" value="SP"/>
    <property type="match status" value="1"/>
</dbReference>
<name>A0A9W9R110_PENBR</name>